<feature type="compositionally biased region" description="Basic and acidic residues" evidence="1">
    <location>
        <begin position="8"/>
        <end position="25"/>
    </location>
</feature>
<dbReference type="RefSeq" id="WP_304446683.1">
    <property type="nucleotide sequence ID" value="NZ_JARRAH010000001.1"/>
</dbReference>
<evidence type="ECO:0000313" key="3">
    <source>
        <dbReference type="Proteomes" id="UP001596406"/>
    </source>
</evidence>
<dbReference type="Proteomes" id="UP001596406">
    <property type="component" value="Unassembled WGS sequence"/>
</dbReference>
<evidence type="ECO:0000256" key="1">
    <source>
        <dbReference type="SAM" id="MobiDB-lite"/>
    </source>
</evidence>
<sequence>MSQDDLPEGWHESTVDQNAAERYDPRPPILYEADDEVCVQVVPAGANGPHGDEDRWRVALLEGTSLSPERVEAATEVEGRDDAMALARDLMAAYNEQGSVEDARHAI</sequence>
<name>A0ABD5U4K7_9EURY</name>
<dbReference type="AlphaFoldDB" id="A0ABD5U4K7"/>
<feature type="region of interest" description="Disordered" evidence="1">
    <location>
        <begin position="1"/>
        <end position="28"/>
    </location>
</feature>
<reference evidence="2 3" key="1">
    <citation type="journal article" date="2019" name="Int. J. Syst. Evol. Microbiol.">
        <title>The Global Catalogue of Microorganisms (GCM) 10K type strain sequencing project: providing services to taxonomists for standard genome sequencing and annotation.</title>
        <authorList>
            <consortium name="The Broad Institute Genomics Platform"/>
            <consortium name="The Broad Institute Genome Sequencing Center for Infectious Disease"/>
            <person name="Wu L."/>
            <person name="Ma J."/>
        </authorList>
    </citation>
    <scope>NUCLEOTIDE SEQUENCE [LARGE SCALE GENOMIC DNA]</scope>
    <source>
        <strain evidence="2 3">PSRA2</strain>
    </source>
</reference>
<gene>
    <name evidence="2" type="ORF">ACFQHK_00455</name>
</gene>
<evidence type="ECO:0008006" key="4">
    <source>
        <dbReference type="Google" id="ProtNLM"/>
    </source>
</evidence>
<organism evidence="2 3">
    <name type="scientific">Halomarina ordinaria</name>
    <dbReference type="NCBI Taxonomy" id="3033939"/>
    <lineage>
        <taxon>Archaea</taxon>
        <taxon>Methanobacteriati</taxon>
        <taxon>Methanobacteriota</taxon>
        <taxon>Stenosarchaea group</taxon>
        <taxon>Halobacteria</taxon>
        <taxon>Halobacteriales</taxon>
        <taxon>Natronomonadaceae</taxon>
        <taxon>Halomarina</taxon>
    </lineage>
</organism>
<protein>
    <recommendedName>
        <fullName evidence="4">Type II toxin-antitoxin system HicB family antitoxin</fullName>
    </recommendedName>
</protein>
<comment type="caution">
    <text evidence="2">The sequence shown here is derived from an EMBL/GenBank/DDBJ whole genome shotgun (WGS) entry which is preliminary data.</text>
</comment>
<keyword evidence="3" id="KW-1185">Reference proteome</keyword>
<proteinExistence type="predicted"/>
<dbReference type="EMBL" id="JBHSXM010000001">
    <property type="protein sequence ID" value="MFC6834973.1"/>
    <property type="molecule type" value="Genomic_DNA"/>
</dbReference>
<evidence type="ECO:0000313" key="2">
    <source>
        <dbReference type="EMBL" id="MFC6834973.1"/>
    </source>
</evidence>
<accession>A0ABD5U4K7</accession>